<reference evidence="2 3" key="1">
    <citation type="submission" date="2017-02" db="EMBL/GenBank/DDBJ databases">
        <authorList>
            <person name="Peterson S.W."/>
        </authorList>
    </citation>
    <scope>NUCLEOTIDE SEQUENCE [LARGE SCALE GENOMIC DNA]</scope>
    <source>
        <strain evidence="2 3">ATCC 700028</strain>
    </source>
</reference>
<name>A0A1T4JWY0_9FUSO</name>
<sequence>MRLKWILITFIFLSLNIFAFNMGVAPTSFHIDLNNNHKTKEVTVLNNTNKPMRIEIAVEKPKDYKEEFYLGKWIRLYPKIINIRPQGKQKVRFAIRTPKDIPKGKYKSYLVFKEIPKLSEMDSSNINIEMITEIAISIYGDK</sequence>
<dbReference type="SUPFAM" id="SSF49354">
    <property type="entry name" value="PapD-like"/>
    <property type="match status" value="1"/>
</dbReference>
<keyword evidence="3" id="KW-1185">Reference proteome</keyword>
<dbReference type="Gene3D" id="2.60.40.10">
    <property type="entry name" value="Immunoglobulins"/>
    <property type="match status" value="1"/>
</dbReference>
<evidence type="ECO:0000313" key="3">
    <source>
        <dbReference type="Proteomes" id="UP000191153"/>
    </source>
</evidence>
<dbReference type="EMBL" id="FUWX01000004">
    <property type="protein sequence ID" value="SJZ34633.1"/>
    <property type="molecule type" value="Genomic_DNA"/>
</dbReference>
<dbReference type="STRING" id="180163.SAMN02745174_00144"/>
<dbReference type="OrthoDB" id="88737at2"/>
<dbReference type="GO" id="GO:0030288">
    <property type="term" value="C:outer membrane-bounded periplasmic space"/>
    <property type="evidence" value="ECO:0007669"/>
    <property type="project" value="InterPro"/>
</dbReference>
<dbReference type="InterPro" id="IPR013783">
    <property type="entry name" value="Ig-like_fold"/>
</dbReference>
<dbReference type="InterPro" id="IPR008962">
    <property type="entry name" value="PapD-like_sf"/>
</dbReference>
<dbReference type="GO" id="GO:0071555">
    <property type="term" value="P:cell wall organization"/>
    <property type="evidence" value="ECO:0007669"/>
    <property type="project" value="InterPro"/>
</dbReference>
<dbReference type="AlphaFoldDB" id="A0A1T4JWY0"/>
<gene>
    <name evidence="2" type="ORF">SAMN02745174_00144</name>
</gene>
<dbReference type="Proteomes" id="UP000191153">
    <property type="component" value="Unassembled WGS sequence"/>
</dbReference>
<evidence type="ECO:0000313" key="2">
    <source>
        <dbReference type="EMBL" id="SJZ34633.1"/>
    </source>
</evidence>
<dbReference type="RefSeq" id="WP_078692692.1">
    <property type="nucleotide sequence ID" value="NZ_FUWX01000004.1"/>
</dbReference>
<accession>A0A1T4JWY0</accession>
<dbReference type="Pfam" id="PF00345">
    <property type="entry name" value="PapD_N"/>
    <property type="match status" value="1"/>
</dbReference>
<organism evidence="2 3">
    <name type="scientific">Cetobacterium ceti</name>
    <dbReference type="NCBI Taxonomy" id="180163"/>
    <lineage>
        <taxon>Bacteria</taxon>
        <taxon>Fusobacteriati</taxon>
        <taxon>Fusobacteriota</taxon>
        <taxon>Fusobacteriia</taxon>
        <taxon>Fusobacteriales</taxon>
        <taxon>Fusobacteriaceae</taxon>
        <taxon>Cetobacterium</taxon>
    </lineage>
</organism>
<feature type="domain" description="Pili assembly chaperone N-terminal" evidence="1">
    <location>
        <begin position="24"/>
        <end position="134"/>
    </location>
</feature>
<keyword evidence="2" id="KW-0282">Flagellum</keyword>
<keyword evidence="2" id="KW-0969">Cilium</keyword>
<protein>
    <submittedName>
        <fullName evidence="2">Pili and flagellar-assembly chaperone, PapD N-terminal domain</fullName>
    </submittedName>
</protein>
<dbReference type="InterPro" id="IPR016147">
    <property type="entry name" value="Pili_assmbl_chaperone_N"/>
</dbReference>
<keyword evidence="2" id="KW-0966">Cell projection</keyword>
<proteinExistence type="predicted"/>
<evidence type="ECO:0000259" key="1">
    <source>
        <dbReference type="Pfam" id="PF00345"/>
    </source>
</evidence>